<dbReference type="AlphaFoldDB" id="C0ZYE5"/>
<gene>
    <name evidence="5" type="ordered locus">RER_26720</name>
</gene>
<organism evidence="5 6">
    <name type="scientific">Rhodococcus erythropolis (strain PR4 / NBRC 100887)</name>
    <dbReference type="NCBI Taxonomy" id="234621"/>
    <lineage>
        <taxon>Bacteria</taxon>
        <taxon>Bacillati</taxon>
        <taxon>Actinomycetota</taxon>
        <taxon>Actinomycetes</taxon>
        <taxon>Mycobacteriales</taxon>
        <taxon>Nocardiaceae</taxon>
        <taxon>Rhodococcus</taxon>
        <taxon>Rhodococcus erythropolis group</taxon>
    </lineage>
</organism>
<evidence type="ECO:0000313" key="5">
    <source>
        <dbReference type="EMBL" id="BAH33380.1"/>
    </source>
</evidence>
<accession>C0ZYE5</accession>
<dbReference type="InterPro" id="IPR042070">
    <property type="entry name" value="PucR_C-HTH_sf"/>
</dbReference>
<dbReference type="Pfam" id="PF17853">
    <property type="entry name" value="GGDEF_2"/>
    <property type="match status" value="1"/>
</dbReference>
<dbReference type="InterPro" id="IPR051448">
    <property type="entry name" value="CdaR-like_regulators"/>
</dbReference>
<evidence type="ECO:0000313" key="6">
    <source>
        <dbReference type="Proteomes" id="UP000002204"/>
    </source>
</evidence>
<reference evidence="6" key="1">
    <citation type="submission" date="2005-03" db="EMBL/GenBank/DDBJ databases">
        <title>Comparison of the complete genome sequences of Rhodococcus erythropolis PR4 and Rhodococcus opacus B4.</title>
        <authorList>
            <person name="Takarada H."/>
            <person name="Sekine M."/>
            <person name="Hosoyama A."/>
            <person name="Yamada R."/>
            <person name="Fujisawa T."/>
            <person name="Omata S."/>
            <person name="Shimizu A."/>
            <person name="Tsukatani N."/>
            <person name="Tanikawa S."/>
            <person name="Fujita N."/>
            <person name="Harayama S."/>
        </authorList>
    </citation>
    <scope>NUCLEOTIDE SEQUENCE [LARGE SCALE GENOMIC DNA]</scope>
    <source>
        <strain evidence="6">PR4 / NBRC 100887</strain>
    </source>
</reference>
<dbReference type="InterPro" id="IPR025736">
    <property type="entry name" value="PucR_C-HTH_dom"/>
</dbReference>
<dbReference type="Pfam" id="PF14361">
    <property type="entry name" value="RsbRD_N"/>
    <property type="match status" value="1"/>
</dbReference>
<evidence type="ECO:0000259" key="4">
    <source>
        <dbReference type="Pfam" id="PF17853"/>
    </source>
</evidence>
<evidence type="ECO:0000256" key="1">
    <source>
        <dbReference type="ARBA" id="ARBA00006754"/>
    </source>
</evidence>
<dbReference type="KEGG" id="rer:RER_26720"/>
<dbReference type="Gene3D" id="1.10.10.2840">
    <property type="entry name" value="PucR C-terminal helix-turn-helix domain"/>
    <property type="match status" value="1"/>
</dbReference>
<dbReference type="PANTHER" id="PTHR33744:SF7">
    <property type="entry name" value="PUCR FAMILY TRANSCRIPTIONAL REGULATOR"/>
    <property type="match status" value="1"/>
</dbReference>
<feature type="domain" description="PucR C-terminal helix-turn-helix" evidence="2">
    <location>
        <begin position="348"/>
        <end position="404"/>
    </location>
</feature>
<sequence>MGEPRNPRRSFVKFTGRKTKHAQRSNPVDVIDVEEEDTIRRLCREVSDELEALTERAVQQIRSELPAYSAVPVAEQGNYIRKQLSAMLCAVAENETITTEDTDRNRELGRRRAMQGLPLSDVIETYHIASRELWDTMVQRSTKPTHELLQAGGKLWDLVHAATSAVAVGHSEATRSEQAIRAGVRYRFFETLHSATDMELSNARELAQTLGFDTQKSFQALSAVEDEWSEAQVEHLQRTLDSVHVVAHCSRHGSRVIVMCQGEPTEVIHAIMRDHPRTSLGIGMPRVGLVGAAQSITDAERTLQLATAPGTTVSFADEWLIATLATHQDELLPLLQAGASVAEEHSHLMDAVRAFARSGFSVSAAARDIHLHANSVTYRLDRWQHLTGWDARTLDGLMKSMVSLELFHRKTLAKI</sequence>
<dbReference type="PANTHER" id="PTHR33744">
    <property type="entry name" value="CARBOHYDRATE DIACID REGULATOR"/>
    <property type="match status" value="1"/>
</dbReference>
<dbReference type="eggNOG" id="COG3835">
    <property type="taxonomic scope" value="Bacteria"/>
</dbReference>
<dbReference type="Pfam" id="PF13556">
    <property type="entry name" value="HTH_30"/>
    <property type="match status" value="1"/>
</dbReference>
<proteinExistence type="inferred from homology"/>
<comment type="similarity">
    <text evidence="1">Belongs to the CdaR family.</text>
</comment>
<feature type="domain" description="RsbT co-antagonist protein RsbRD N-terminal" evidence="3">
    <location>
        <begin position="51"/>
        <end position="180"/>
    </location>
</feature>
<dbReference type="InterPro" id="IPR041522">
    <property type="entry name" value="CdaR_GGDEF"/>
</dbReference>
<protein>
    <submittedName>
        <fullName evidence="5">Putative CdaR family transcriptional regulator</fullName>
    </submittedName>
</protein>
<dbReference type="HOGENOM" id="CLU_057074_0_0_11"/>
<reference evidence="5 6" key="2">
    <citation type="journal article" date="2006" name="Environ. Microbiol.">
        <title>Sequence analysis of three plasmids harboured in Rhodococcus erythropolis strain PR4.</title>
        <authorList>
            <person name="Sekine M."/>
            <person name="Tanikawa S."/>
            <person name="Omata S."/>
            <person name="Saito M."/>
            <person name="Fujisawa T."/>
            <person name="Tsukatani N."/>
            <person name="Tajima T."/>
            <person name="Sekigawa T."/>
            <person name="Kosugi H."/>
            <person name="Matsuo Y."/>
            <person name="Nishiko R."/>
            <person name="Imamura K."/>
            <person name="Ito M."/>
            <person name="Narita H."/>
            <person name="Tago S."/>
            <person name="Fujita N."/>
            <person name="Harayama S."/>
        </authorList>
    </citation>
    <scope>NUCLEOTIDE SEQUENCE [LARGE SCALE GENOMIC DNA]</scope>
    <source>
        <strain evidence="6">PR4 / NBRC 100887</strain>
    </source>
</reference>
<evidence type="ECO:0000259" key="3">
    <source>
        <dbReference type="Pfam" id="PF14361"/>
    </source>
</evidence>
<name>C0ZYE5_RHOE4</name>
<dbReference type="InterPro" id="IPR025751">
    <property type="entry name" value="RsbRD_N_dom"/>
</dbReference>
<dbReference type="Proteomes" id="UP000002204">
    <property type="component" value="Chromosome"/>
</dbReference>
<evidence type="ECO:0000259" key="2">
    <source>
        <dbReference type="Pfam" id="PF13556"/>
    </source>
</evidence>
<feature type="domain" description="CdaR GGDEF-like" evidence="4">
    <location>
        <begin position="202"/>
        <end position="305"/>
    </location>
</feature>
<dbReference type="EMBL" id="AP008957">
    <property type="protein sequence ID" value="BAH33380.1"/>
    <property type="molecule type" value="Genomic_DNA"/>
</dbReference>